<dbReference type="PANTHER" id="PTHR43712:SF2">
    <property type="entry name" value="O-METHYLTRANSFERASE CICE"/>
    <property type="match status" value="1"/>
</dbReference>
<evidence type="ECO:0000256" key="3">
    <source>
        <dbReference type="ARBA" id="ARBA00022691"/>
    </source>
</evidence>
<dbReference type="InterPro" id="IPR001077">
    <property type="entry name" value="COMT_C"/>
</dbReference>
<dbReference type="EMBL" id="JBHSIT010000004">
    <property type="protein sequence ID" value="MFC4908619.1"/>
    <property type="molecule type" value="Genomic_DNA"/>
</dbReference>
<dbReference type="SUPFAM" id="SSF54427">
    <property type="entry name" value="NTF2-like"/>
    <property type="match status" value="1"/>
</dbReference>
<feature type="domain" description="O-methyltransferase dimerisation" evidence="6">
    <location>
        <begin position="183"/>
        <end position="257"/>
    </location>
</feature>
<dbReference type="Gene3D" id="3.40.50.150">
    <property type="entry name" value="Vaccinia Virus protein VP39"/>
    <property type="match status" value="1"/>
</dbReference>
<feature type="compositionally biased region" description="Acidic residues" evidence="4">
    <location>
        <begin position="134"/>
        <end position="149"/>
    </location>
</feature>
<dbReference type="InterPro" id="IPR032710">
    <property type="entry name" value="NTF2-like_dom_sf"/>
</dbReference>
<dbReference type="GO" id="GO:0008168">
    <property type="term" value="F:methyltransferase activity"/>
    <property type="evidence" value="ECO:0007669"/>
    <property type="project" value="UniProtKB-KW"/>
</dbReference>
<feature type="domain" description="O-methyltransferase C-terminal" evidence="5">
    <location>
        <begin position="278"/>
        <end position="489"/>
    </location>
</feature>
<dbReference type="InterPro" id="IPR036388">
    <property type="entry name" value="WH-like_DNA-bd_sf"/>
</dbReference>
<dbReference type="Proteomes" id="UP001595872">
    <property type="component" value="Unassembled WGS sequence"/>
</dbReference>
<comment type="caution">
    <text evidence="8">The sequence shown here is derived from an EMBL/GenBank/DDBJ whole genome shotgun (WGS) entry which is preliminary data.</text>
</comment>
<dbReference type="Pfam" id="PF08100">
    <property type="entry name" value="Dimerisation"/>
    <property type="match status" value="1"/>
</dbReference>
<dbReference type="InterPro" id="IPR037401">
    <property type="entry name" value="SnoaL-like"/>
</dbReference>
<evidence type="ECO:0000256" key="1">
    <source>
        <dbReference type="ARBA" id="ARBA00022603"/>
    </source>
</evidence>
<keyword evidence="2" id="KW-0808">Transferase</keyword>
<protein>
    <submittedName>
        <fullName evidence="8">Methyltransferase</fullName>
    </submittedName>
</protein>
<gene>
    <name evidence="8" type="ORF">ACFPCY_14920</name>
</gene>
<dbReference type="InterPro" id="IPR029063">
    <property type="entry name" value="SAM-dependent_MTases_sf"/>
</dbReference>
<evidence type="ECO:0000259" key="7">
    <source>
        <dbReference type="Pfam" id="PF12680"/>
    </source>
</evidence>
<dbReference type="Gene3D" id="1.10.10.10">
    <property type="entry name" value="Winged helix-like DNA-binding domain superfamily/Winged helix DNA-binding domain"/>
    <property type="match status" value="1"/>
</dbReference>
<dbReference type="Pfam" id="PF12680">
    <property type="entry name" value="SnoaL_2"/>
    <property type="match status" value="1"/>
</dbReference>
<accession>A0ABV9TXA5</accession>
<dbReference type="InterPro" id="IPR012967">
    <property type="entry name" value="COMT_dimerisation"/>
</dbReference>
<dbReference type="GO" id="GO:0032259">
    <property type="term" value="P:methylation"/>
    <property type="evidence" value="ECO:0007669"/>
    <property type="project" value="UniProtKB-KW"/>
</dbReference>
<dbReference type="SUPFAM" id="SSF53335">
    <property type="entry name" value="S-adenosyl-L-methionine-dependent methyltransferases"/>
    <property type="match status" value="1"/>
</dbReference>
<reference evidence="9" key="1">
    <citation type="journal article" date="2019" name="Int. J. Syst. Evol. Microbiol.">
        <title>The Global Catalogue of Microorganisms (GCM) 10K type strain sequencing project: providing services to taxonomists for standard genome sequencing and annotation.</title>
        <authorList>
            <consortium name="The Broad Institute Genomics Platform"/>
            <consortium name="The Broad Institute Genome Sequencing Center for Infectious Disease"/>
            <person name="Wu L."/>
            <person name="Ma J."/>
        </authorList>
    </citation>
    <scope>NUCLEOTIDE SEQUENCE [LARGE SCALE GENOMIC DNA]</scope>
    <source>
        <strain evidence="9">KLKA75</strain>
    </source>
</reference>
<dbReference type="SUPFAM" id="SSF46785">
    <property type="entry name" value="Winged helix' DNA-binding domain"/>
    <property type="match status" value="1"/>
</dbReference>
<dbReference type="PROSITE" id="PS51683">
    <property type="entry name" value="SAM_OMT_II"/>
    <property type="match status" value="1"/>
</dbReference>
<dbReference type="Pfam" id="PF00891">
    <property type="entry name" value="Methyltransf_2"/>
    <property type="match status" value="1"/>
</dbReference>
<keyword evidence="1 8" id="KW-0489">Methyltransferase</keyword>
<evidence type="ECO:0000259" key="5">
    <source>
        <dbReference type="Pfam" id="PF00891"/>
    </source>
</evidence>
<dbReference type="InterPro" id="IPR016461">
    <property type="entry name" value="COMT-like"/>
</dbReference>
<evidence type="ECO:0000313" key="8">
    <source>
        <dbReference type="EMBL" id="MFC4908619.1"/>
    </source>
</evidence>
<evidence type="ECO:0000256" key="2">
    <source>
        <dbReference type="ARBA" id="ARBA00022679"/>
    </source>
</evidence>
<keyword evidence="9" id="KW-1185">Reference proteome</keyword>
<sequence length="509" mass="54651">MTGHDNIALISASYDAFRRGDLDAALAFFHPDIEWVHPDGMSDHDLGGVERGLPAVKAFMARARSLFAEVGMRPDTFFAEGDQVVVTGVNHMRAAATGREADITVVHHWRIRDGKAVRFEDLHDTAAIRALLEPVDETPPETASGDEEAAPAGEKAVSGGAEAEAVSRGEERVEPWPVIRTGFRFWESRVLMSAIELGLFEALADGPRSVDRIVAELGLHERGVRPFLDALTGLGMLAREDGGAYGLTPVSARFLTDAQGTNVAGLPRAASKLWWESWKGLTEMLRTGRPQNEANAGDDPFEALYADPERVRAFHAAMAGGATGAALALARDLDWDGVRTVADIGAAGGAVLRALLTAHPHLTGVGFDLPQVRPHFEQAAREAGLAGRMRFEGGSFFTDDLPGADRIVLGHVLCDWDAETKRDLLAKAFKALPDGGEVVVYDLMTDPGRTGGGDDLFGHLINLHMMLESPGGHGYRPADAAVWLREAGFGRVSVRPLSGPEWLAVGVKE</sequence>
<dbReference type="InterPro" id="IPR036390">
    <property type="entry name" value="WH_DNA-bd_sf"/>
</dbReference>
<feature type="domain" description="SnoaL-like" evidence="7">
    <location>
        <begin position="12"/>
        <end position="118"/>
    </location>
</feature>
<feature type="region of interest" description="Disordered" evidence="4">
    <location>
        <begin position="132"/>
        <end position="170"/>
    </location>
</feature>
<organism evidence="8 9">
    <name type="scientific">Actinomadura gamaensis</name>
    <dbReference type="NCBI Taxonomy" id="1763541"/>
    <lineage>
        <taxon>Bacteria</taxon>
        <taxon>Bacillati</taxon>
        <taxon>Actinomycetota</taxon>
        <taxon>Actinomycetes</taxon>
        <taxon>Streptosporangiales</taxon>
        <taxon>Thermomonosporaceae</taxon>
        <taxon>Actinomadura</taxon>
    </lineage>
</organism>
<dbReference type="Gene3D" id="3.10.450.50">
    <property type="match status" value="1"/>
</dbReference>
<proteinExistence type="predicted"/>
<evidence type="ECO:0000313" key="9">
    <source>
        <dbReference type="Proteomes" id="UP001595872"/>
    </source>
</evidence>
<evidence type="ECO:0000256" key="4">
    <source>
        <dbReference type="SAM" id="MobiDB-lite"/>
    </source>
</evidence>
<keyword evidence="3" id="KW-0949">S-adenosyl-L-methionine</keyword>
<dbReference type="CDD" id="cd02440">
    <property type="entry name" value="AdoMet_MTases"/>
    <property type="match status" value="1"/>
</dbReference>
<evidence type="ECO:0000259" key="6">
    <source>
        <dbReference type="Pfam" id="PF08100"/>
    </source>
</evidence>
<dbReference type="PANTHER" id="PTHR43712">
    <property type="entry name" value="PUTATIVE (AFU_ORTHOLOGUE AFUA_4G14580)-RELATED"/>
    <property type="match status" value="1"/>
</dbReference>
<name>A0ABV9TXA5_9ACTN</name>
<dbReference type="RefSeq" id="WP_378255438.1">
    <property type="nucleotide sequence ID" value="NZ_JBHSIT010000004.1"/>
</dbReference>